<dbReference type="PANTHER" id="PTHR45786:SF74">
    <property type="entry name" value="ATP-DEPENDENT DNA HELICASE"/>
    <property type="match status" value="1"/>
</dbReference>
<evidence type="ECO:0000313" key="2">
    <source>
        <dbReference type="Proteomes" id="UP000053815"/>
    </source>
</evidence>
<protein>
    <recommendedName>
        <fullName evidence="3">Helitron helicase-like domain-containing protein</fullName>
    </recommendedName>
</protein>
<dbReference type="EMBL" id="DF836313">
    <property type="protein sequence ID" value="GAN02592.1"/>
    <property type="molecule type" value="Genomic_DNA"/>
</dbReference>
<dbReference type="STRING" id="91626.A0A0C9MHJ6"/>
<dbReference type="AlphaFoldDB" id="A0A0C9MHJ6"/>
<dbReference type="PANTHER" id="PTHR45786">
    <property type="entry name" value="DNA BINDING PROTEIN-LIKE"/>
    <property type="match status" value="1"/>
</dbReference>
<gene>
    <name evidence="1" type="ORF">MAM1_0024c02036</name>
</gene>
<sequence>MSERKGNTSMATPEFQVCCAAGQAMLRPLEPLPDQIATLLKNNDARSKEFKENIRSYNSALSFASMNADLDRRYANNQHGAYAFRIHGGVYHLMSSSLIPDESNVVQQPRFAQIYIFDSRNELQNRTNVAGNQDVSRETMRILQNMMH</sequence>
<dbReference type="OrthoDB" id="2279134at2759"/>
<evidence type="ECO:0008006" key="3">
    <source>
        <dbReference type="Google" id="ProtNLM"/>
    </source>
</evidence>
<accession>A0A0C9MHJ6</accession>
<keyword evidence="2" id="KW-1185">Reference proteome</keyword>
<proteinExistence type="predicted"/>
<dbReference type="Proteomes" id="UP000053815">
    <property type="component" value="Unassembled WGS sequence"/>
</dbReference>
<evidence type="ECO:0000313" key="1">
    <source>
        <dbReference type="EMBL" id="GAN02592.1"/>
    </source>
</evidence>
<reference evidence="1" key="1">
    <citation type="submission" date="2014-09" db="EMBL/GenBank/DDBJ databases">
        <title>Draft genome sequence of an oleaginous Mucoromycotina fungus Mucor ambiguus NBRC6742.</title>
        <authorList>
            <person name="Takeda I."/>
            <person name="Yamane N."/>
            <person name="Morita T."/>
            <person name="Tamano K."/>
            <person name="Machida M."/>
            <person name="Baker S."/>
            <person name="Koike H."/>
        </authorList>
    </citation>
    <scope>NUCLEOTIDE SEQUENCE</scope>
    <source>
        <strain evidence="1">NBRC 6742</strain>
    </source>
</reference>
<organism evidence="1">
    <name type="scientific">Mucor ambiguus</name>
    <dbReference type="NCBI Taxonomy" id="91626"/>
    <lineage>
        <taxon>Eukaryota</taxon>
        <taxon>Fungi</taxon>
        <taxon>Fungi incertae sedis</taxon>
        <taxon>Mucoromycota</taxon>
        <taxon>Mucoromycotina</taxon>
        <taxon>Mucoromycetes</taxon>
        <taxon>Mucorales</taxon>
        <taxon>Mucorineae</taxon>
        <taxon>Mucoraceae</taxon>
        <taxon>Mucor</taxon>
    </lineage>
</organism>
<name>A0A0C9MHJ6_9FUNG</name>